<dbReference type="GO" id="GO:0006694">
    <property type="term" value="P:steroid biosynthetic process"/>
    <property type="evidence" value="ECO:0007669"/>
    <property type="project" value="InterPro"/>
</dbReference>
<evidence type="ECO:0000256" key="3">
    <source>
        <dbReference type="ARBA" id="ARBA00023445"/>
    </source>
</evidence>
<proteinExistence type="inferred from homology"/>
<sequence length="343" mass="38864">MTDRKKDVSFLTNLPGASQKLIFFGADLSIPESFNAAIEGCSGIFHTASPMDMEMNESEETVTKRTIDGALGILKACKNSKTVKRVIYTSSASAVYWQDKDDNVMDESYWSDENILRDLKPFGWSYSISKTMAEKVVLEFGEQLGLDVVTIIPTLVVGSFICPKLPGSIYTSLSLLFGYKIKLVLLSANEILVWHKWYVWVSQLFGPEFDSYVMCMKKYLMENVSTIDELPRGDKNPFGFSHLPMVHVDDIARAHIFLLEHPNPKGRYNCSPFMANIEEIAQHISSKYPEIHIPTLEELKDIKGDKLPHLTSKKLMDAGFEFKHSLEEMLDDTIQCCKDKAYL</sequence>
<organism evidence="6">
    <name type="scientific">Medicago truncatula</name>
    <name type="common">Barrel medic</name>
    <name type="synonym">Medicago tribuloides</name>
    <dbReference type="NCBI Taxonomy" id="3880"/>
    <lineage>
        <taxon>Eukaryota</taxon>
        <taxon>Viridiplantae</taxon>
        <taxon>Streptophyta</taxon>
        <taxon>Embryophyta</taxon>
        <taxon>Tracheophyta</taxon>
        <taxon>Spermatophyta</taxon>
        <taxon>Magnoliopsida</taxon>
        <taxon>eudicotyledons</taxon>
        <taxon>Gunneridae</taxon>
        <taxon>Pentapetalae</taxon>
        <taxon>rosids</taxon>
        <taxon>fabids</taxon>
        <taxon>Fabales</taxon>
        <taxon>Fabaceae</taxon>
        <taxon>Papilionoideae</taxon>
        <taxon>50 kb inversion clade</taxon>
        <taxon>NPAAA clade</taxon>
        <taxon>Hologalegina</taxon>
        <taxon>IRL clade</taxon>
        <taxon>Trifolieae</taxon>
        <taxon>Medicago</taxon>
    </lineage>
</organism>
<accession>A2Q3Y1</accession>
<keyword evidence="2 4" id="KW-0560">Oxidoreductase</keyword>
<evidence type="ECO:0000256" key="1">
    <source>
        <dbReference type="ARBA" id="ARBA00022857"/>
    </source>
</evidence>
<dbReference type="EMBL" id="AC155890">
    <property type="protein sequence ID" value="ABN08331.1"/>
    <property type="molecule type" value="Genomic_DNA"/>
</dbReference>
<evidence type="ECO:0000259" key="5">
    <source>
        <dbReference type="Pfam" id="PF01073"/>
    </source>
</evidence>
<reference evidence="6" key="2">
    <citation type="submission" date="2007-03" db="EMBL/GenBank/DDBJ databases">
        <authorList>
            <consortium name="The International Medicago Genome Annotation Group"/>
        </authorList>
    </citation>
    <scope>NUCLEOTIDE SEQUENCE</scope>
</reference>
<gene>
    <name evidence="6" type="ORF">MtrDRAFT_AC155890g18v2</name>
</gene>
<dbReference type="AlphaFoldDB" id="A2Q3Y1"/>
<comment type="similarity">
    <text evidence="3">Belongs to the NAD(P)-dependent epimerase/dehydratase family. Dihydroflavonol-4-reductase subfamily.</text>
</comment>
<dbReference type="Pfam" id="PF01073">
    <property type="entry name" value="3Beta_HSD"/>
    <property type="match status" value="1"/>
</dbReference>
<keyword evidence="1" id="KW-0521">NADP</keyword>
<dbReference type="InterPro" id="IPR002225">
    <property type="entry name" value="3Beta_OHSteriod_DH/Estase"/>
</dbReference>
<dbReference type="FunFam" id="3.40.50.720:FF:000085">
    <property type="entry name" value="Dihydroflavonol reductase"/>
    <property type="match status" value="1"/>
</dbReference>
<feature type="domain" description="3-beta hydroxysteroid dehydrogenase/isomerase" evidence="5">
    <location>
        <begin position="23"/>
        <end position="139"/>
    </location>
</feature>
<dbReference type="InterPro" id="IPR050425">
    <property type="entry name" value="NAD(P)_dehydrat-like"/>
</dbReference>
<evidence type="ECO:0000313" key="6">
    <source>
        <dbReference type="EMBL" id="ABN08331.1"/>
    </source>
</evidence>
<dbReference type="PANTHER" id="PTHR10366:SF563">
    <property type="entry name" value="CINNAMOYL-COA REDUCTASE 16"/>
    <property type="match status" value="1"/>
</dbReference>
<dbReference type="GO" id="GO:0016616">
    <property type="term" value="F:oxidoreductase activity, acting on the CH-OH group of donors, NAD or NADP as acceptor"/>
    <property type="evidence" value="ECO:0007669"/>
    <property type="project" value="InterPro"/>
</dbReference>
<dbReference type="PANTHER" id="PTHR10366">
    <property type="entry name" value="NAD DEPENDENT EPIMERASE/DEHYDRATASE"/>
    <property type="match status" value="1"/>
</dbReference>
<reference evidence="6" key="1">
    <citation type="submission" date="2005-05" db="EMBL/GenBank/DDBJ databases">
        <authorList>
            <person name="Town C.D."/>
        </authorList>
    </citation>
    <scope>NUCLEOTIDE SEQUENCE</scope>
</reference>
<evidence type="ECO:0000256" key="2">
    <source>
        <dbReference type="ARBA" id="ARBA00023002"/>
    </source>
</evidence>
<comment type="similarity">
    <text evidence="4">Belongs to the 3-beta-HSD family.</text>
</comment>
<dbReference type="Gene3D" id="3.40.50.720">
    <property type="entry name" value="NAD(P)-binding Rossmann-like Domain"/>
    <property type="match status" value="2"/>
</dbReference>
<protein>
    <submittedName>
        <fullName evidence="6">NAD-dependent epimerase/dehydratase</fullName>
    </submittedName>
</protein>
<dbReference type="SUPFAM" id="SSF51735">
    <property type="entry name" value="NAD(P)-binding Rossmann-fold domains"/>
    <property type="match status" value="1"/>
</dbReference>
<dbReference type="ExpressionAtlas" id="A2Q3Y1">
    <property type="expression patterns" value="differential"/>
</dbReference>
<dbReference type="InterPro" id="IPR036291">
    <property type="entry name" value="NAD(P)-bd_dom_sf"/>
</dbReference>
<dbReference type="CDD" id="cd08958">
    <property type="entry name" value="FR_SDR_e"/>
    <property type="match status" value="1"/>
</dbReference>
<evidence type="ECO:0000256" key="4">
    <source>
        <dbReference type="RuleBase" id="RU004475"/>
    </source>
</evidence>
<name>A2Q3Y1_MEDTR</name>